<accession>A0ACC1JGD2</accession>
<sequence length="288" mass="32493">MPERFNMFLREADVVFYPLRPEFVESTYFLYRATRDPFYLDVGEMVLRDLNELQRTECGYASMQNVNTHVIEERMESFLLSETLKYLYLLFDDENPLHSADSNYVFTTEGHVLLPLSQPSNRSAQYPSKSSFAKRRLIHLESAPAAVDPLFYRIDNIRNKLAASHPDDMFAMPEMSAEIGIGEAAQAHLGVQRELARAVAQTPRHLTKERQYLSSLVVNTATQTLSLRPDFYNIGVLANNGRHGATAAAGGRAGRSQELRASLQLGLESAAVCVEPLLQLELVERHNV</sequence>
<reference evidence="1" key="1">
    <citation type="submission" date="2022-07" db="EMBL/GenBank/DDBJ databases">
        <title>Phylogenomic reconstructions and comparative analyses of Kickxellomycotina fungi.</title>
        <authorList>
            <person name="Reynolds N.K."/>
            <person name="Stajich J.E."/>
            <person name="Barry K."/>
            <person name="Grigoriev I.V."/>
            <person name="Crous P."/>
            <person name="Smith M.E."/>
        </authorList>
    </citation>
    <scope>NUCLEOTIDE SEQUENCE</scope>
    <source>
        <strain evidence="1">NRRL 5244</strain>
    </source>
</reference>
<name>A0ACC1JGD2_9FUNG</name>
<comment type="caution">
    <text evidence="1">The sequence shown here is derived from an EMBL/GenBank/DDBJ whole genome shotgun (WGS) entry which is preliminary data.</text>
</comment>
<protein>
    <submittedName>
        <fullName evidence="1">Uncharacterized protein</fullName>
    </submittedName>
</protein>
<organism evidence="1 2">
    <name type="scientific">Linderina macrospora</name>
    <dbReference type="NCBI Taxonomy" id="4868"/>
    <lineage>
        <taxon>Eukaryota</taxon>
        <taxon>Fungi</taxon>
        <taxon>Fungi incertae sedis</taxon>
        <taxon>Zoopagomycota</taxon>
        <taxon>Kickxellomycotina</taxon>
        <taxon>Kickxellomycetes</taxon>
        <taxon>Kickxellales</taxon>
        <taxon>Kickxellaceae</taxon>
        <taxon>Linderina</taxon>
    </lineage>
</organism>
<gene>
    <name evidence="1" type="ORF">FBU59_000727</name>
</gene>
<dbReference type="Proteomes" id="UP001150603">
    <property type="component" value="Unassembled WGS sequence"/>
</dbReference>
<evidence type="ECO:0000313" key="1">
    <source>
        <dbReference type="EMBL" id="KAJ1950338.1"/>
    </source>
</evidence>
<keyword evidence="2" id="KW-1185">Reference proteome</keyword>
<evidence type="ECO:0000313" key="2">
    <source>
        <dbReference type="Proteomes" id="UP001150603"/>
    </source>
</evidence>
<dbReference type="EMBL" id="JANBPW010000226">
    <property type="protein sequence ID" value="KAJ1950338.1"/>
    <property type="molecule type" value="Genomic_DNA"/>
</dbReference>
<feature type="non-terminal residue" evidence="1">
    <location>
        <position position="288"/>
    </location>
</feature>
<proteinExistence type="predicted"/>